<organism evidence="2 3">
    <name type="scientific">Nezara viridula</name>
    <name type="common">Southern green stink bug</name>
    <name type="synonym">Cimex viridulus</name>
    <dbReference type="NCBI Taxonomy" id="85310"/>
    <lineage>
        <taxon>Eukaryota</taxon>
        <taxon>Metazoa</taxon>
        <taxon>Ecdysozoa</taxon>
        <taxon>Arthropoda</taxon>
        <taxon>Hexapoda</taxon>
        <taxon>Insecta</taxon>
        <taxon>Pterygota</taxon>
        <taxon>Neoptera</taxon>
        <taxon>Paraneoptera</taxon>
        <taxon>Hemiptera</taxon>
        <taxon>Heteroptera</taxon>
        <taxon>Panheteroptera</taxon>
        <taxon>Pentatomomorpha</taxon>
        <taxon>Pentatomoidea</taxon>
        <taxon>Pentatomidae</taxon>
        <taxon>Pentatominae</taxon>
        <taxon>Nezara</taxon>
    </lineage>
</organism>
<dbReference type="InterPro" id="IPR013783">
    <property type="entry name" value="Ig-like_fold"/>
</dbReference>
<evidence type="ECO:0000313" key="2">
    <source>
        <dbReference type="EMBL" id="CAH1396925.1"/>
    </source>
</evidence>
<dbReference type="PROSITE" id="PS50835">
    <property type="entry name" value="IG_LIKE"/>
    <property type="match status" value="1"/>
</dbReference>
<dbReference type="Gene3D" id="2.60.40.10">
    <property type="entry name" value="Immunoglobulins"/>
    <property type="match status" value="1"/>
</dbReference>
<gene>
    <name evidence="2" type="ORF">NEZAVI_LOCUS6882</name>
</gene>
<dbReference type="AlphaFoldDB" id="A0A9P0MJW2"/>
<proteinExistence type="predicted"/>
<dbReference type="Proteomes" id="UP001152798">
    <property type="component" value="Chromosome 3"/>
</dbReference>
<dbReference type="Pfam" id="PF07679">
    <property type="entry name" value="I-set"/>
    <property type="match status" value="1"/>
</dbReference>
<reference evidence="2" key="1">
    <citation type="submission" date="2022-01" db="EMBL/GenBank/DDBJ databases">
        <authorList>
            <person name="King R."/>
        </authorList>
    </citation>
    <scope>NUCLEOTIDE SEQUENCE</scope>
</reference>
<protein>
    <recommendedName>
        <fullName evidence="1">Ig-like domain-containing protein</fullName>
    </recommendedName>
</protein>
<keyword evidence="3" id="KW-1185">Reference proteome</keyword>
<dbReference type="OrthoDB" id="6159398at2759"/>
<feature type="domain" description="Ig-like" evidence="1">
    <location>
        <begin position="1"/>
        <end position="68"/>
    </location>
</feature>
<dbReference type="CDD" id="cd00096">
    <property type="entry name" value="Ig"/>
    <property type="match status" value="1"/>
</dbReference>
<dbReference type="EMBL" id="OV725079">
    <property type="protein sequence ID" value="CAH1396925.1"/>
    <property type="molecule type" value="Genomic_DNA"/>
</dbReference>
<dbReference type="SUPFAM" id="SSF48726">
    <property type="entry name" value="Immunoglobulin"/>
    <property type="match status" value="1"/>
</dbReference>
<dbReference type="InterPro" id="IPR007110">
    <property type="entry name" value="Ig-like_dom"/>
</dbReference>
<evidence type="ECO:0000313" key="3">
    <source>
        <dbReference type="Proteomes" id="UP001152798"/>
    </source>
</evidence>
<evidence type="ECO:0000259" key="1">
    <source>
        <dbReference type="PROSITE" id="PS50835"/>
    </source>
</evidence>
<dbReference type="InterPro" id="IPR013098">
    <property type="entry name" value="Ig_I-set"/>
</dbReference>
<dbReference type="InterPro" id="IPR036179">
    <property type="entry name" value="Ig-like_dom_sf"/>
</dbReference>
<name>A0A9P0MJW2_NEZVI</name>
<sequence>MAERRQGVVTVRWYRSALKLDVTDDHMTEKRGDRHRLIIRQVQIQDLDNYTCEALNNLGKSRQHIVLSGEWCRLNGSLYCCRFHISK</sequence>
<accession>A0A9P0MJW2</accession>